<dbReference type="EMBL" id="MU277261">
    <property type="protein sequence ID" value="KAI0056606.1"/>
    <property type="molecule type" value="Genomic_DNA"/>
</dbReference>
<evidence type="ECO:0000313" key="1">
    <source>
        <dbReference type="EMBL" id="KAI0056606.1"/>
    </source>
</evidence>
<proteinExistence type="predicted"/>
<protein>
    <submittedName>
        <fullName evidence="1">Purine-cytosine permease</fullName>
    </submittedName>
</protein>
<keyword evidence="2" id="KW-1185">Reference proteome</keyword>
<dbReference type="Proteomes" id="UP000814140">
    <property type="component" value="Unassembled WGS sequence"/>
</dbReference>
<sequence length="518" mass="55527">MEYSEKRVQEHEGGDGQEASSAEAASLSIGSAGIETRFQRFTRLLKTWGVETHGIAPIPLEGRTDKRLYQLFFVWFSANFNVLAFSTGTVGPAFFSLGLRDALYIVLAVDLVLCAVPAYFAVFGPKLGTRAMVQSRFSFGFYGAIIPSTLNAFSLMGFLILNTIVGGQTLAAVSPRLNDTVGIVVIGVISLAVCFMGYRVLHIYESFAWFPNLIAFLVMLGVGAKHIVDIPTPPPEPAAVLSFASIVVSSVLSWCTMTPDYGVYHAPASSWRIFIYVYLGFFVASLPGHMLGVAFAAGAPAVPAWEAGLGGGSNVGGLLGAVLAMAGGFGRFLTVTIALTIPSAVAPTMYSFGTSFMAVTPLFARIPRYVYAIVSTAILIPVAIVGAVRFYNTLVDILSIIGYWSSSFAAIVMADHIVVRRGRWATYNVEDWSTPRRLPLGLAAVGAFVGSIGLIVPCMDQVWYTGPIAASGTGDISMYTAFASAALLYVPLRLAEMQWERRRGRGAPVTDLVEKYTA</sequence>
<name>A0ACB8SL42_9AGAM</name>
<gene>
    <name evidence="1" type="ORF">BV25DRAFT_1920852</name>
</gene>
<organism evidence="1 2">
    <name type="scientific">Artomyces pyxidatus</name>
    <dbReference type="NCBI Taxonomy" id="48021"/>
    <lineage>
        <taxon>Eukaryota</taxon>
        <taxon>Fungi</taxon>
        <taxon>Dikarya</taxon>
        <taxon>Basidiomycota</taxon>
        <taxon>Agaricomycotina</taxon>
        <taxon>Agaricomycetes</taxon>
        <taxon>Russulales</taxon>
        <taxon>Auriscalpiaceae</taxon>
        <taxon>Artomyces</taxon>
    </lineage>
</organism>
<evidence type="ECO:0000313" key="2">
    <source>
        <dbReference type="Proteomes" id="UP000814140"/>
    </source>
</evidence>
<comment type="caution">
    <text evidence="1">The sequence shown here is derived from an EMBL/GenBank/DDBJ whole genome shotgun (WGS) entry which is preliminary data.</text>
</comment>
<accession>A0ACB8SL42</accession>
<reference evidence="1" key="1">
    <citation type="submission" date="2021-03" db="EMBL/GenBank/DDBJ databases">
        <authorList>
            <consortium name="DOE Joint Genome Institute"/>
            <person name="Ahrendt S."/>
            <person name="Looney B.P."/>
            <person name="Miyauchi S."/>
            <person name="Morin E."/>
            <person name="Drula E."/>
            <person name="Courty P.E."/>
            <person name="Chicoki N."/>
            <person name="Fauchery L."/>
            <person name="Kohler A."/>
            <person name="Kuo A."/>
            <person name="Labutti K."/>
            <person name="Pangilinan J."/>
            <person name="Lipzen A."/>
            <person name="Riley R."/>
            <person name="Andreopoulos W."/>
            <person name="He G."/>
            <person name="Johnson J."/>
            <person name="Barry K.W."/>
            <person name="Grigoriev I.V."/>
            <person name="Nagy L."/>
            <person name="Hibbett D."/>
            <person name="Henrissat B."/>
            <person name="Matheny P.B."/>
            <person name="Labbe J."/>
            <person name="Martin F."/>
        </authorList>
    </citation>
    <scope>NUCLEOTIDE SEQUENCE</scope>
    <source>
        <strain evidence="1">HHB10654</strain>
    </source>
</reference>
<reference evidence="1" key="2">
    <citation type="journal article" date="2022" name="New Phytol.">
        <title>Evolutionary transition to the ectomycorrhizal habit in the genomes of a hyperdiverse lineage of mushroom-forming fungi.</title>
        <authorList>
            <person name="Looney B."/>
            <person name="Miyauchi S."/>
            <person name="Morin E."/>
            <person name="Drula E."/>
            <person name="Courty P.E."/>
            <person name="Kohler A."/>
            <person name="Kuo A."/>
            <person name="LaButti K."/>
            <person name="Pangilinan J."/>
            <person name="Lipzen A."/>
            <person name="Riley R."/>
            <person name="Andreopoulos W."/>
            <person name="He G."/>
            <person name="Johnson J."/>
            <person name="Nolan M."/>
            <person name="Tritt A."/>
            <person name="Barry K.W."/>
            <person name="Grigoriev I.V."/>
            <person name="Nagy L.G."/>
            <person name="Hibbett D."/>
            <person name="Henrissat B."/>
            <person name="Matheny P.B."/>
            <person name="Labbe J."/>
            <person name="Martin F.M."/>
        </authorList>
    </citation>
    <scope>NUCLEOTIDE SEQUENCE</scope>
    <source>
        <strain evidence="1">HHB10654</strain>
    </source>
</reference>